<feature type="domain" description="B box-type" evidence="14">
    <location>
        <begin position="166"/>
        <end position="213"/>
    </location>
</feature>
<evidence type="ECO:0000259" key="13">
    <source>
        <dbReference type="PROSITE" id="PS50016"/>
    </source>
</evidence>
<dbReference type="PANTHER" id="PTHR45915:SF6">
    <property type="entry name" value="E3 UBIQUITIN-PROTEIN LIGASE TRIM33"/>
    <property type="match status" value="1"/>
</dbReference>
<reference evidence="15 16" key="1">
    <citation type="journal article" date="2024" name="Insects">
        <title>An Improved Chromosome-Level Genome Assembly of the Firefly Pyrocoelia pectoralis.</title>
        <authorList>
            <person name="Fu X."/>
            <person name="Meyer-Rochow V.B."/>
            <person name="Ballantyne L."/>
            <person name="Zhu X."/>
        </authorList>
    </citation>
    <scope>NUCLEOTIDE SEQUENCE [LARGE SCALE GENOMIC DNA]</scope>
    <source>
        <strain evidence="15">XCY_ONT2</strain>
    </source>
</reference>
<keyword evidence="4 9" id="KW-0863">Zinc-finger</keyword>
<accession>A0AAN7VCM1</accession>
<dbReference type="SMART" id="SM00502">
    <property type="entry name" value="BBC"/>
    <property type="match status" value="1"/>
</dbReference>
<dbReference type="SMART" id="SM00297">
    <property type="entry name" value="BROMO"/>
    <property type="match status" value="1"/>
</dbReference>
<evidence type="ECO:0000256" key="6">
    <source>
        <dbReference type="ARBA" id="ARBA00023054"/>
    </source>
</evidence>
<dbReference type="Proteomes" id="UP001329430">
    <property type="component" value="Chromosome 5"/>
</dbReference>
<dbReference type="InterPro" id="IPR019786">
    <property type="entry name" value="Zinc_finger_PHD-type_CS"/>
</dbReference>
<dbReference type="Pfam" id="PF00643">
    <property type="entry name" value="zf-B_box"/>
    <property type="match status" value="1"/>
</dbReference>
<evidence type="ECO:0008006" key="17">
    <source>
        <dbReference type="Google" id="ProtNLM"/>
    </source>
</evidence>
<evidence type="ECO:0000313" key="16">
    <source>
        <dbReference type="Proteomes" id="UP001329430"/>
    </source>
</evidence>
<dbReference type="InterPro" id="IPR001487">
    <property type="entry name" value="Bromodomain"/>
</dbReference>
<gene>
    <name evidence="15" type="ORF">RI129_006936</name>
</gene>
<evidence type="ECO:0000256" key="4">
    <source>
        <dbReference type="ARBA" id="ARBA00022771"/>
    </source>
</evidence>
<dbReference type="PANTHER" id="PTHR45915">
    <property type="entry name" value="TRANSCRIPTION INTERMEDIARY FACTOR"/>
    <property type="match status" value="1"/>
</dbReference>
<feature type="region of interest" description="Disordered" evidence="11">
    <location>
        <begin position="773"/>
        <end position="806"/>
    </location>
</feature>
<dbReference type="Gene3D" id="3.30.40.10">
    <property type="entry name" value="Zinc/RING finger domain, C3HC4 (zinc finger)"/>
    <property type="match status" value="2"/>
</dbReference>
<keyword evidence="16" id="KW-1185">Reference proteome</keyword>
<dbReference type="Gene3D" id="1.20.920.10">
    <property type="entry name" value="Bromodomain-like"/>
    <property type="match status" value="1"/>
</dbReference>
<evidence type="ECO:0000256" key="7">
    <source>
        <dbReference type="ARBA" id="ARBA00023117"/>
    </source>
</evidence>
<keyword evidence="6" id="KW-0175">Coiled coil</keyword>
<feature type="compositionally biased region" description="Low complexity" evidence="11">
    <location>
        <begin position="623"/>
        <end position="637"/>
    </location>
</feature>
<feature type="region of interest" description="Disordered" evidence="11">
    <location>
        <begin position="836"/>
        <end position="866"/>
    </location>
</feature>
<comment type="subcellular location">
    <subcellularLocation>
        <location evidence="1">Nucleus</location>
    </subcellularLocation>
</comment>
<evidence type="ECO:0000256" key="5">
    <source>
        <dbReference type="ARBA" id="ARBA00022833"/>
    </source>
</evidence>
<keyword evidence="2" id="KW-0479">Metal-binding</keyword>
<dbReference type="InterPro" id="IPR013083">
    <property type="entry name" value="Znf_RING/FYVE/PHD"/>
</dbReference>
<dbReference type="InterPro" id="IPR001965">
    <property type="entry name" value="Znf_PHD"/>
</dbReference>
<evidence type="ECO:0000259" key="14">
    <source>
        <dbReference type="PROSITE" id="PS50119"/>
    </source>
</evidence>
<feature type="domain" description="PHD-type" evidence="13">
    <location>
        <begin position="870"/>
        <end position="917"/>
    </location>
</feature>
<dbReference type="PROSITE" id="PS50016">
    <property type="entry name" value="ZF_PHD_2"/>
    <property type="match status" value="1"/>
</dbReference>
<dbReference type="SMART" id="SM00336">
    <property type="entry name" value="BBOX"/>
    <property type="match status" value="2"/>
</dbReference>
<dbReference type="InterPro" id="IPR011011">
    <property type="entry name" value="Znf_FYVE_PHD"/>
</dbReference>
<organism evidence="15 16">
    <name type="scientific">Pyrocoelia pectoralis</name>
    <dbReference type="NCBI Taxonomy" id="417401"/>
    <lineage>
        <taxon>Eukaryota</taxon>
        <taxon>Metazoa</taxon>
        <taxon>Ecdysozoa</taxon>
        <taxon>Arthropoda</taxon>
        <taxon>Hexapoda</taxon>
        <taxon>Insecta</taxon>
        <taxon>Pterygota</taxon>
        <taxon>Neoptera</taxon>
        <taxon>Endopterygota</taxon>
        <taxon>Coleoptera</taxon>
        <taxon>Polyphaga</taxon>
        <taxon>Elateriformia</taxon>
        <taxon>Elateroidea</taxon>
        <taxon>Lampyridae</taxon>
        <taxon>Lampyrinae</taxon>
        <taxon>Pyrocoelia</taxon>
    </lineage>
</organism>
<dbReference type="CDD" id="cd19775">
    <property type="entry name" value="Bbox2_TIF1_C-VI"/>
    <property type="match status" value="1"/>
</dbReference>
<dbReference type="InterPro" id="IPR019787">
    <property type="entry name" value="Znf_PHD-finger"/>
</dbReference>
<dbReference type="PRINTS" id="PR00503">
    <property type="entry name" value="BROMODOMAIN"/>
</dbReference>
<dbReference type="GO" id="GO:0005634">
    <property type="term" value="C:nucleus"/>
    <property type="evidence" value="ECO:0007669"/>
    <property type="project" value="UniProtKB-SubCell"/>
</dbReference>
<feature type="region of interest" description="Disordered" evidence="11">
    <location>
        <begin position="447"/>
        <end position="517"/>
    </location>
</feature>
<comment type="caution">
    <text evidence="15">The sequence shown here is derived from an EMBL/GenBank/DDBJ whole genome shotgun (WGS) entry which is preliminary data.</text>
</comment>
<dbReference type="Pfam" id="PF00628">
    <property type="entry name" value="PHD"/>
    <property type="match status" value="1"/>
</dbReference>
<feature type="region of interest" description="Disordered" evidence="11">
    <location>
        <begin position="621"/>
        <end position="640"/>
    </location>
</feature>
<dbReference type="Gene3D" id="3.30.160.60">
    <property type="entry name" value="Classic Zinc Finger"/>
    <property type="match status" value="1"/>
</dbReference>
<dbReference type="InterPro" id="IPR000315">
    <property type="entry name" value="Znf_B-box"/>
</dbReference>
<evidence type="ECO:0000256" key="9">
    <source>
        <dbReference type="PROSITE-ProRule" id="PRU00024"/>
    </source>
</evidence>
<dbReference type="SUPFAM" id="SSF57845">
    <property type="entry name" value="B-box zinc-binding domain"/>
    <property type="match status" value="1"/>
</dbReference>
<dbReference type="GO" id="GO:0008270">
    <property type="term" value="F:zinc ion binding"/>
    <property type="evidence" value="ECO:0007669"/>
    <property type="project" value="UniProtKB-KW"/>
</dbReference>
<dbReference type="Pfam" id="PF00439">
    <property type="entry name" value="Bromodomain"/>
    <property type="match status" value="1"/>
</dbReference>
<dbReference type="GO" id="GO:0000785">
    <property type="term" value="C:chromatin"/>
    <property type="evidence" value="ECO:0007669"/>
    <property type="project" value="TreeGrafter"/>
</dbReference>
<feature type="compositionally biased region" description="Polar residues" evidence="11">
    <location>
        <begin position="784"/>
        <end position="799"/>
    </location>
</feature>
<dbReference type="CDD" id="cd15541">
    <property type="entry name" value="PHD_TIF1_like"/>
    <property type="match status" value="1"/>
</dbReference>
<evidence type="ECO:0000313" key="15">
    <source>
        <dbReference type="EMBL" id="KAK5643091.1"/>
    </source>
</evidence>
<evidence type="ECO:0000259" key="12">
    <source>
        <dbReference type="PROSITE" id="PS50014"/>
    </source>
</evidence>
<dbReference type="InterPro" id="IPR003649">
    <property type="entry name" value="Bbox_C"/>
</dbReference>
<protein>
    <recommendedName>
        <fullName evidence="17">E3 ubiquitin-protein ligase TRIM33</fullName>
    </recommendedName>
</protein>
<keyword evidence="5" id="KW-0862">Zinc</keyword>
<sequence>MAEANEDVGFLSLPQIEASEDHSSGVQKIILNPNEDLGLSNPNELMEIHNMDDPIEEHKVDEIGEKQEDEAGDVESPTTGDSFIFKCAFCDRILTSGDDPKLLECLHNACGSCVNNKIYEQNVSNPNCKAHIECTACGLMCDPDKLIENQFLLELAVNEDSNSTKATEIKCSSCSDDAIAVSFCIDCSEYICDSCVQAHQRLKITKDHTIKSKEEGYTENQSGTSSTNSTLHCSIHPHEKLSLFCENCDKLTCRDCQLIEHRDHKYKFTHEIALDTRKYVASMLKDVSYKRILLNSAMKVIDDRQALIADKKQALVKEITQLVVKLTNTINVRGKQLISRLTEVCEQKQKTLQEKKVALDQLSKMTDHCIDFTQHALDNGSDMALLYSKRQVTMHLQRVKCKRADIPNPEIPVRIHLALDKVPDLIKVISTIGQIVVDGRVYPTTPTSPAAMLSPHGSPSPGHSRPPQQQSPLNQQVPQLNQQQPHHQPNQQQQLQPHQQSPQSGFQQPRMPPPYTQFQQVVPNLNMQPNPTIPQNPNIQTNPNMQQNLNMQQNPNIQPNPNMQINLGQRPPPIGPNLALLPSVPISLAQHLQQNIQKMPLQRPSMGRTIIPMNRMPNSGLNHHQQQQQVSSSTHPQGLMHERGNLRGLLQPNPSTVYVQTGPSQYQAVQPQFAQQYQNRFGATQQLQQFRQQQPGNVREIMPPNQPYRMPPAQRINTSNATTPSAVPVPSAKWHIPQHNMSSENIGSHLNNMTVNRVQILPGLNENFKITLKSHNQGDPKPATVSSTIPKTPSPNHIQGKSDTERNLDKYCQDSVNDLMATIAKLDSNGVQVLAEGRSKTGGSPHVDSSTDDRQAKTDSHETGKDDPNEDWCAVCMDGGELVCCDKCPKVFHQFCHIPNLSVEESDTWQCLLCMNFADIPEVPANQRKEGELSARERKIAERLILELYCQYEQSLPFREIIGIENTEYHSYIKKPVALDSIRHKLDWSSEGCYTHIEELIQDVRLMFRNAYNYNEEVTQVYNDAKTLEKFFDEQLEKFLPQYAYENIECDDVQPPAKKYKRIISD</sequence>
<dbReference type="PROSITE" id="PS50119">
    <property type="entry name" value="ZF_BBOX"/>
    <property type="match status" value="2"/>
</dbReference>
<dbReference type="EMBL" id="JAVRBK010000005">
    <property type="protein sequence ID" value="KAK5643091.1"/>
    <property type="molecule type" value="Genomic_DNA"/>
</dbReference>
<evidence type="ECO:0000256" key="8">
    <source>
        <dbReference type="ARBA" id="ARBA00023242"/>
    </source>
</evidence>
<proteinExistence type="predicted"/>
<evidence type="ECO:0000256" key="1">
    <source>
        <dbReference type="ARBA" id="ARBA00004123"/>
    </source>
</evidence>
<dbReference type="SUPFAM" id="SSF57903">
    <property type="entry name" value="FYVE/PHD zinc finger"/>
    <property type="match status" value="1"/>
</dbReference>
<evidence type="ECO:0000256" key="3">
    <source>
        <dbReference type="ARBA" id="ARBA00022737"/>
    </source>
</evidence>
<feature type="domain" description="B box-type" evidence="14">
    <location>
        <begin position="228"/>
        <end position="275"/>
    </location>
</feature>
<evidence type="ECO:0000256" key="11">
    <source>
        <dbReference type="SAM" id="MobiDB-lite"/>
    </source>
</evidence>
<name>A0AAN7VCM1_9COLE</name>
<dbReference type="InterPro" id="IPR036427">
    <property type="entry name" value="Bromodomain-like_sf"/>
</dbReference>
<feature type="compositionally biased region" description="Basic and acidic residues" evidence="11">
    <location>
        <begin position="849"/>
        <end position="866"/>
    </location>
</feature>
<dbReference type="AlphaFoldDB" id="A0AAN7VCM1"/>
<keyword evidence="3" id="KW-0677">Repeat</keyword>
<keyword evidence="7 10" id="KW-0103">Bromodomain</keyword>
<dbReference type="PROSITE" id="PS50014">
    <property type="entry name" value="BROMODOMAIN_2"/>
    <property type="match status" value="1"/>
</dbReference>
<evidence type="ECO:0000256" key="10">
    <source>
        <dbReference type="PROSITE-ProRule" id="PRU00035"/>
    </source>
</evidence>
<dbReference type="SMART" id="SM00249">
    <property type="entry name" value="PHD"/>
    <property type="match status" value="1"/>
</dbReference>
<evidence type="ECO:0000256" key="2">
    <source>
        <dbReference type="ARBA" id="ARBA00022723"/>
    </source>
</evidence>
<feature type="compositionally biased region" description="Low complexity" evidence="11">
    <location>
        <begin position="454"/>
        <end position="504"/>
    </location>
</feature>
<keyword evidence="8" id="KW-0539">Nucleus</keyword>
<feature type="domain" description="Bromo" evidence="12">
    <location>
        <begin position="968"/>
        <end position="1022"/>
    </location>
</feature>
<dbReference type="SUPFAM" id="SSF47370">
    <property type="entry name" value="Bromodomain"/>
    <property type="match status" value="1"/>
</dbReference>
<dbReference type="PROSITE" id="PS01359">
    <property type="entry name" value="ZF_PHD_1"/>
    <property type="match status" value="1"/>
</dbReference>
<dbReference type="CDD" id="cd19805">
    <property type="entry name" value="Bbox1_TIF1"/>
    <property type="match status" value="1"/>
</dbReference>